<keyword evidence="4" id="KW-0967">Endosome</keyword>
<name>A0A816SCB5_BRANA</name>
<evidence type="ECO:0000256" key="5">
    <source>
        <dbReference type="ARBA" id="ARBA00022927"/>
    </source>
</evidence>
<comment type="similarity">
    <text evidence="2">Belongs to the SNF7 family.</text>
</comment>
<dbReference type="AlphaFoldDB" id="A0A816SCB5"/>
<accession>A0A816SCB5</accession>
<keyword evidence="3" id="KW-0813">Transport</keyword>
<keyword evidence="6" id="KW-0472">Membrane</keyword>
<proteinExistence type="inferred from homology"/>
<sequence length="99" mass="11568">MAVVLSYAPPRLKQTYCLFNWFPSHLQALLSTSKVETNVEKVIEVEKKAARELIREHGKERAFSALRKKQTQKELLKQVDQWVINVEQQVTLLSHFKAF</sequence>
<evidence type="ECO:0000256" key="6">
    <source>
        <dbReference type="ARBA" id="ARBA00023136"/>
    </source>
</evidence>
<keyword evidence="5" id="KW-0653">Protein transport</keyword>
<organism evidence="7">
    <name type="scientific">Brassica napus</name>
    <name type="common">Rape</name>
    <dbReference type="NCBI Taxonomy" id="3708"/>
    <lineage>
        <taxon>Eukaryota</taxon>
        <taxon>Viridiplantae</taxon>
        <taxon>Streptophyta</taxon>
        <taxon>Embryophyta</taxon>
        <taxon>Tracheophyta</taxon>
        <taxon>Spermatophyta</taxon>
        <taxon>Magnoliopsida</taxon>
        <taxon>eudicotyledons</taxon>
        <taxon>Gunneridae</taxon>
        <taxon>Pentapetalae</taxon>
        <taxon>rosids</taxon>
        <taxon>malvids</taxon>
        <taxon>Brassicales</taxon>
        <taxon>Brassicaceae</taxon>
        <taxon>Brassiceae</taxon>
        <taxon>Brassica</taxon>
    </lineage>
</organism>
<dbReference type="EMBL" id="HG994360">
    <property type="protein sequence ID" value="CAF2082099.1"/>
    <property type="molecule type" value="Genomic_DNA"/>
</dbReference>
<evidence type="ECO:0000256" key="2">
    <source>
        <dbReference type="ARBA" id="ARBA00006190"/>
    </source>
</evidence>
<dbReference type="Pfam" id="PF03357">
    <property type="entry name" value="Snf7"/>
    <property type="match status" value="1"/>
</dbReference>
<comment type="subcellular location">
    <subcellularLocation>
        <location evidence="1">Endosome membrane</location>
    </subcellularLocation>
</comment>
<evidence type="ECO:0000256" key="1">
    <source>
        <dbReference type="ARBA" id="ARBA00004608"/>
    </source>
</evidence>
<dbReference type="GO" id="GO:0007034">
    <property type="term" value="P:vacuolar transport"/>
    <property type="evidence" value="ECO:0007669"/>
    <property type="project" value="InterPro"/>
</dbReference>
<protein>
    <submittedName>
        <fullName evidence="7">(rape) hypothetical protein</fullName>
    </submittedName>
</protein>
<gene>
    <name evidence="7" type="ORF">DARMORV10_A06P05780.1</name>
</gene>
<dbReference type="Gene3D" id="1.10.287.1060">
    <property type="entry name" value="ESAT-6-like"/>
    <property type="match status" value="1"/>
</dbReference>
<dbReference type="GO" id="GO:0015031">
    <property type="term" value="P:protein transport"/>
    <property type="evidence" value="ECO:0007669"/>
    <property type="project" value="UniProtKB-KW"/>
</dbReference>
<evidence type="ECO:0000256" key="3">
    <source>
        <dbReference type="ARBA" id="ARBA00022448"/>
    </source>
</evidence>
<evidence type="ECO:0000313" key="7">
    <source>
        <dbReference type="EMBL" id="CAF2082099.1"/>
    </source>
</evidence>
<dbReference type="PANTHER" id="PTHR22761:SF5">
    <property type="entry name" value="CHARGED MULTIVESICULAR BODY PROTEIN 6"/>
    <property type="match status" value="1"/>
</dbReference>
<dbReference type="Proteomes" id="UP001295469">
    <property type="component" value="Chromosome A06"/>
</dbReference>
<dbReference type="PANTHER" id="PTHR22761">
    <property type="entry name" value="CHARGED MULTIVESICULAR BODY PROTEIN"/>
    <property type="match status" value="1"/>
</dbReference>
<evidence type="ECO:0000256" key="4">
    <source>
        <dbReference type="ARBA" id="ARBA00022753"/>
    </source>
</evidence>
<dbReference type="InterPro" id="IPR005024">
    <property type="entry name" value="Snf7_fam"/>
</dbReference>
<dbReference type="GO" id="GO:0010008">
    <property type="term" value="C:endosome membrane"/>
    <property type="evidence" value="ECO:0007669"/>
    <property type="project" value="UniProtKB-SubCell"/>
</dbReference>
<reference evidence="7" key="1">
    <citation type="submission" date="2021-01" db="EMBL/GenBank/DDBJ databases">
        <authorList>
            <consortium name="Genoscope - CEA"/>
            <person name="William W."/>
        </authorList>
    </citation>
    <scope>NUCLEOTIDE SEQUENCE</scope>
</reference>